<organism evidence="2 3">
    <name type="scientific">Paraphotobacterium marinum</name>
    <dbReference type="NCBI Taxonomy" id="1755811"/>
    <lineage>
        <taxon>Bacteria</taxon>
        <taxon>Pseudomonadati</taxon>
        <taxon>Pseudomonadota</taxon>
        <taxon>Gammaproteobacteria</taxon>
        <taxon>Vibrionales</taxon>
        <taxon>Vibrionaceae</taxon>
        <taxon>Paraphotobacterium</taxon>
    </lineage>
</organism>
<keyword evidence="3" id="KW-1185">Reference proteome</keyword>
<feature type="transmembrane region" description="Helical" evidence="1">
    <location>
        <begin position="295"/>
        <end position="315"/>
    </location>
</feature>
<protein>
    <recommendedName>
        <fullName evidence="4">Rhamnose/proton symporter RhaT</fullName>
    </recommendedName>
</protein>
<keyword evidence="1" id="KW-0812">Transmembrane</keyword>
<gene>
    <name evidence="2" type="ORF">CF386_08285</name>
</gene>
<dbReference type="AlphaFoldDB" id="A0A220VFC1"/>
<keyword evidence="1" id="KW-0472">Membrane</keyword>
<feature type="transmembrane region" description="Helical" evidence="1">
    <location>
        <begin position="68"/>
        <end position="89"/>
    </location>
</feature>
<feature type="transmembrane region" description="Helical" evidence="1">
    <location>
        <begin position="130"/>
        <end position="152"/>
    </location>
</feature>
<sequence>MNISLAILFAILGGICNGSFNSPKHYLKGMSDSKTWLLWSFWGLLFIPIFLSLISGANLLQLFLSTKVSSILVVLLSGFIYGLSFIFFLKSIPKIGSGVAFIINVGFANVLVNFFALFNTTQSSHYTFVLYQSLSIVLYIIALILAIKGNLIKHKFFLSKRVKSSGLTTHKKGDFIIGVLFAFIAAIGSFVEIQGFSIGSPLIIKSLTQQEFYTQFSMAVIPSLILAFGMFFPFLIYFCKKQFFTKNLSTASTDNKITARIKFKNICITILMGALFFIALILLQGSDNFAGNASAITGATFLTCIILVSNIWEWIRDEWKDTPKTSYLLVIAAIIIFISANIASFLATL</sequence>
<evidence type="ECO:0008006" key="4">
    <source>
        <dbReference type="Google" id="ProtNLM"/>
    </source>
</evidence>
<feature type="transmembrane region" description="Helical" evidence="1">
    <location>
        <begin position="101"/>
        <end position="118"/>
    </location>
</feature>
<dbReference type="KEGG" id="pmai:CF386_08285"/>
<evidence type="ECO:0000313" key="3">
    <source>
        <dbReference type="Proteomes" id="UP000242175"/>
    </source>
</evidence>
<dbReference type="EMBL" id="CP022356">
    <property type="protein sequence ID" value="ASK79057.1"/>
    <property type="molecule type" value="Genomic_DNA"/>
</dbReference>
<feature type="transmembrane region" description="Helical" evidence="1">
    <location>
        <begin position="216"/>
        <end position="239"/>
    </location>
</feature>
<feature type="transmembrane region" description="Helical" evidence="1">
    <location>
        <begin position="173"/>
        <end position="196"/>
    </location>
</feature>
<feature type="transmembrane region" description="Helical" evidence="1">
    <location>
        <begin position="266"/>
        <end position="283"/>
    </location>
</feature>
<proteinExistence type="predicted"/>
<reference evidence="2 3" key="1">
    <citation type="journal article" date="2016" name="Int. J. Syst. Evol. Microbiol.">
        <title>Paraphotobacterium marinum gen. nov., sp. nov., a member of the family Vibrionaceae, isolated from surface seawater.</title>
        <authorList>
            <person name="Huang Z."/>
            <person name="Dong C."/>
            <person name="Shao Z."/>
        </authorList>
    </citation>
    <scope>NUCLEOTIDE SEQUENCE [LARGE SCALE GENOMIC DNA]</scope>
    <source>
        <strain evidence="2 3">NSCS20N07D</strain>
    </source>
</reference>
<feature type="transmembrane region" description="Helical" evidence="1">
    <location>
        <begin position="327"/>
        <end position="347"/>
    </location>
</feature>
<dbReference type="OrthoDB" id="9790043at2"/>
<name>A0A220VFC1_9GAMM</name>
<keyword evidence="1" id="KW-1133">Transmembrane helix</keyword>
<evidence type="ECO:0000313" key="2">
    <source>
        <dbReference type="EMBL" id="ASK79057.1"/>
    </source>
</evidence>
<feature type="transmembrane region" description="Helical" evidence="1">
    <location>
        <begin position="6"/>
        <end position="23"/>
    </location>
</feature>
<dbReference type="Proteomes" id="UP000242175">
    <property type="component" value="Chromosome small"/>
</dbReference>
<dbReference type="RefSeq" id="WP_089073965.1">
    <property type="nucleotide sequence ID" value="NZ_CBCSAM010000002.1"/>
</dbReference>
<feature type="transmembrane region" description="Helical" evidence="1">
    <location>
        <begin position="35"/>
        <end position="56"/>
    </location>
</feature>
<accession>A0A220VFC1</accession>
<evidence type="ECO:0000256" key="1">
    <source>
        <dbReference type="SAM" id="Phobius"/>
    </source>
</evidence>